<dbReference type="AlphaFoldDB" id="A0A8S4R6A7"/>
<accession>A0A8S4R6A7</accession>
<evidence type="ECO:0000313" key="1">
    <source>
        <dbReference type="EMBL" id="CAH2232008.1"/>
    </source>
</evidence>
<keyword evidence="2" id="KW-1185">Reference proteome</keyword>
<evidence type="ECO:0000313" key="2">
    <source>
        <dbReference type="Proteomes" id="UP000838756"/>
    </source>
</evidence>
<dbReference type="EMBL" id="CAKXAJ010024861">
    <property type="protein sequence ID" value="CAH2232008.1"/>
    <property type="molecule type" value="Genomic_DNA"/>
</dbReference>
<sequence length="118" mass="13217">MICRLPDYPVSTYPTTLNHCCASSYLPRRRQSICLGQLSIQPIRRADDMQLLTQAEVNSLDQAISSRRNVKRSLLAALAAAAHPQLLQIWLMFARPVSAQGAPDKRSQATKYFNVGFK</sequence>
<dbReference type="OrthoDB" id="18440at2759"/>
<comment type="caution">
    <text evidence="1">The sequence shown here is derived from an EMBL/GenBank/DDBJ whole genome shotgun (WGS) entry which is preliminary data.</text>
</comment>
<reference evidence="1" key="1">
    <citation type="submission" date="2022-03" db="EMBL/GenBank/DDBJ databases">
        <authorList>
            <person name="Lindestad O."/>
        </authorList>
    </citation>
    <scope>NUCLEOTIDE SEQUENCE</scope>
</reference>
<gene>
    <name evidence="1" type="primary">jg3502</name>
    <name evidence="1" type="ORF">PAEG_LOCUS10357</name>
</gene>
<dbReference type="Proteomes" id="UP000838756">
    <property type="component" value="Unassembled WGS sequence"/>
</dbReference>
<protein>
    <submittedName>
        <fullName evidence="1">Jg3502 protein</fullName>
    </submittedName>
</protein>
<organism evidence="1 2">
    <name type="scientific">Pararge aegeria aegeria</name>
    <dbReference type="NCBI Taxonomy" id="348720"/>
    <lineage>
        <taxon>Eukaryota</taxon>
        <taxon>Metazoa</taxon>
        <taxon>Ecdysozoa</taxon>
        <taxon>Arthropoda</taxon>
        <taxon>Hexapoda</taxon>
        <taxon>Insecta</taxon>
        <taxon>Pterygota</taxon>
        <taxon>Neoptera</taxon>
        <taxon>Endopterygota</taxon>
        <taxon>Lepidoptera</taxon>
        <taxon>Glossata</taxon>
        <taxon>Ditrysia</taxon>
        <taxon>Papilionoidea</taxon>
        <taxon>Nymphalidae</taxon>
        <taxon>Satyrinae</taxon>
        <taxon>Satyrini</taxon>
        <taxon>Parargina</taxon>
        <taxon>Pararge</taxon>
    </lineage>
</organism>
<proteinExistence type="predicted"/>
<name>A0A8S4R6A7_9NEOP</name>